<keyword evidence="2" id="KW-0812">Transmembrane</keyword>
<feature type="transmembrane region" description="Helical" evidence="2">
    <location>
        <begin position="6"/>
        <end position="24"/>
    </location>
</feature>
<evidence type="ECO:0008006" key="5">
    <source>
        <dbReference type="Google" id="ProtNLM"/>
    </source>
</evidence>
<evidence type="ECO:0000313" key="4">
    <source>
        <dbReference type="Proteomes" id="UP000239936"/>
    </source>
</evidence>
<gene>
    <name evidence="3" type="ORF">CXB77_05220</name>
</gene>
<organism evidence="3 4">
    <name type="scientific">Chromatium okenii</name>
    <dbReference type="NCBI Taxonomy" id="61644"/>
    <lineage>
        <taxon>Bacteria</taxon>
        <taxon>Pseudomonadati</taxon>
        <taxon>Pseudomonadota</taxon>
        <taxon>Gammaproteobacteria</taxon>
        <taxon>Chromatiales</taxon>
        <taxon>Chromatiaceae</taxon>
        <taxon>Chromatium</taxon>
    </lineage>
</organism>
<reference evidence="3 4" key="1">
    <citation type="submission" date="2018-01" db="EMBL/GenBank/DDBJ databases">
        <title>The complete genome sequence of Chromatium okenii LaCa, a purple sulfur bacterium with a turbulent life.</title>
        <authorList>
            <person name="Luedin S.M."/>
            <person name="Liechti N."/>
            <person name="Storelli N."/>
            <person name="Danza F."/>
            <person name="Wittwer M."/>
            <person name="Pothier J.F."/>
            <person name="Tonolla M.A."/>
        </authorList>
    </citation>
    <scope>NUCLEOTIDE SEQUENCE [LARGE SCALE GENOMIC DNA]</scope>
    <source>
        <strain evidence="3 4">LaCa</strain>
    </source>
</reference>
<dbReference type="RefSeq" id="WP_105073072.1">
    <property type="nucleotide sequence ID" value="NZ_PPGH01000026.1"/>
</dbReference>
<evidence type="ECO:0000313" key="3">
    <source>
        <dbReference type="EMBL" id="PQJ96886.1"/>
    </source>
</evidence>
<proteinExistence type="predicted"/>
<evidence type="ECO:0000256" key="1">
    <source>
        <dbReference type="SAM" id="MobiDB-lite"/>
    </source>
</evidence>
<feature type="region of interest" description="Disordered" evidence="1">
    <location>
        <begin position="29"/>
        <end position="74"/>
    </location>
</feature>
<comment type="caution">
    <text evidence="3">The sequence shown here is derived from an EMBL/GenBank/DDBJ whole genome shotgun (WGS) entry which is preliminary data.</text>
</comment>
<name>A0A2S7XTC0_9GAMM</name>
<keyword evidence="2" id="KW-0472">Membrane</keyword>
<accession>A0A2S7XTC0</accession>
<keyword evidence="2" id="KW-1133">Transmembrane helix</keyword>
<sequence length="128" mass="14964">MDANTIRIILIVIGAVLISLLYWWERQRSKDKDADDDDEHWEDNDRREDGDERSDDVANPMRPTVYAPAKRNPHPTNQMLMIVLHRLLAFSRLKRNLISAVNLINGLRQLNPLLNPLRRQNLLQQNSC</sequence>
<evidence type="ECO:0000256" key="2">
    <source>
        <dbReference type="SAM" id="Phobius"/>
    </source>
</evidence>
<dbReference type="EMBL" id="PPGH01000026">
    <property type="protein sequence ID" value="PQJ96886.1"/>
    <property type="molecule type" value="Genomic_DNA"/>
</dbReference>
<protein>
    <recommendedName>
        <fullName evidence="5">Cell division protein ZipA</fullName>
    </recommendedName>
</protein>
<dbReference type="Proteomes" id="UP000239936">
    <property type="component" value="Unassembled WGS sequence"/>
</dbReference>
<keyword evidence="4" id="KW-1185">Reference proteome</keyword>
<dbReference type="AlphaFoldDB" id="A0A2S7XTC0"/>